<evidence type="ECO:0000313" key="2">
    <source>
        <dbReference type="Proteomes" id="UP001190700"/>
    </source>
</evidence>
<organism evidence="1 2">
    <name type="scientific">Cymbomonas tetramitiformis</name>
    <dbReference type="NCBI Taxonomy" id="36881"/>
    <lineage>
        <taxon>Eukaryota</taxon>
        <taxon>Viridiplantae</taxon>
        <taxon>Chlorophyta</taxon>
        <taxon>Pyramimonadophyceae</taxon>
        <taxon>Pyramimonadales</taxon>
        <taxon>Pyramimonadaceae</taxon>
        <taxon>Cymbomonas</taxon>
    </lineage>
</organism>
<reference evidence="1 2" key="1">
    <citation type="journal article" date="2015" name="Genome Biol. Evol.">
        <title>Comparative Genomics of a Bacterivorous Green Alga Reveals Evolutionary Causalities and Consequences of Phago-Mixotrophic Mode of Nutrition.</title>
        <authorList>
            <person name="Burns J.A."/>
            <person name="Paasch A."/>
            <person name="Narechania A."/>
            <person name="Kim E."/>
        </authorList>
    </citation>
    <scope>NUCLEOTIDE SEQUENCE [LARGE SCALE GENOMIC DNA]</scope>
    <source>
        <strain evidence="1 2">PLY_AMNH</strain>
    </source>
</reference>
<dbReference type="EMBL" id="LGRX02010741">
    <property type="protein sequence ID" value="KAK3269786.1"/>
    <property type="molecule type" value="Genomic_DNA"/>
</dbReference>
<evidence type="ECO:0000313" key="1">
    <source>
        <dbReference type="EMBL" id="KAK3269786.1"/>
    </source>
</evidence>
<proteinExistence type="predicted"/>
<protein>
    <submittedName>
        <fullName evidence="1">Uncharacterized protein</fullName>
    </submittedName>
</protein>
<sequence length="538" mass="56353">MKGPLPQLPNRGKLLAALRAFSPKVPAGNRSELAEVVKSSEKEGRTRLRREASGYLFSVRRAAAEHGPAAALDAVRKPPLSSPSGLVGAAAAAAMQTLISPSSAQPQQPLPARLRNAHSFLEGVLEERMDSGAALLPAGKAYRATSALLRGYLRTGDTSKVLAAADQFVLKPWAGTAETRGETAGPRVSPSPGILMDVTRASGQVGDGEQLRAVWSSLVRSGASTTPGAYAALVEATQNCPDLPTSMVCLELASTVGKGTVASHRTAAGRVAAAVVRPLLDRAENADEISLALSFAIKNYERETRVLRRAHEGAHGGFTTPALIPTGSLNSGQAAAALRAALRVGDPALAFSVVAATPASTAGSHIYQTLLIGAVPLGPTERQQALMLMQRAGRAPSGSTATWLLKNMPHFERLSSHEMHSMWEKWGSRGVGGARALLLALPHATDITQAHPDPSYHPLLFAARRIVAENPSISTSPALLRAALHACGSLPDSASHRGSVQLMQDICNIFADVAVEQDPRARARSGREGDQMLAAALN</sequence>
<accession>A0AAE0G1B3</accession>
<dbReference type="AlphaFoldDB" id="A0AAE0G1B3"/>
<comment type="caution">
    <text evidence="1">The sequence shown here is derived from an EMBL/GenBank/DDBJ whole genome shotgun (WGS) entry which is preliminary data.</text>
</comment>
<keyword evidence="2" id="KW-1185">Reference proteome</keyword>
<gene>
    <name evidence="1" type="ORF">CYMTET_21783</name>
</gene>
<feature type="non-terminal residue" evidence="1">
    <location>
        <position position="538"/>
    </location>
</feature>
<dbReference type="Proteomes" id="UP001190700">
    <property type="component" value="Unassembled WGS sequence"/>
</dbReference>
<name>A0AAE0G1B3_9CHLO</name>